<accession>A0ABQ4M0P2</accession>
<evidence type="ECO:0000313" key="1">
    <source>
        <dbReference type="EMBL" id="GIO68968.1"/>
    </source>
</evidence>
<evidence type="ECO:0008006" key="3">
    <source>
        <dbReference type="Google" id="ProtNLM"/>
    </source>
</evidence>
<reference evidence="1 2" key="1">
    <citation type="submission" date="2021-03" db="EMBL/GenBank/DDBJ databases">
        <title>Antimicrobial resistance genes in bacteria isolated from Japanese honey, and their potential for conferring macrolide and lincosamide resistance in the American foulbrood pathogen Paenibacillus larvae.</title>
        <authorList>
            <person name="Okamoto M."/>
            <person name="Kumagai M."/>
            <person name="Kanamori H."/>
            <person name="Takamatsu D."/>
        </authorList>
    </citation>
    <scope>NUCLEOTIDE SEQUENCE [LARGE SCALE GENOMIC DNA]</scope>
    <source>
        <strain evidence="1 2">J21TS3</strain>
    </source>
</reference>
<protein>
    <recommendedName>
        <fullName evidence="3">DUF4825 domain-containing protein</fullName>
    </recommendedName>
</protein>
<dbReference type="Proteomes" id="UP000680638">
    <property type="component" value="Unassembled WGS sequence"/>
</dbReference>
<sequence length="169" mass="18857">MNKMNKKKRAIPLLLLLIILLIPFGFSYASFQSKQTANQGADEFVSRLQAVMKGSAAFKLSELTPVDWDHAYIFHPYTTKSEMERIVGTSWTTSSSFIGYLLDRTFLGAYPLDDDSLNKLVFTKNGKVVLDVTLNRSIADFTTLKEIRRDKELLLGTGTEGANVVGSKP</sequence>
<keyword evidence="2" id="KW-1185">Reference proteome</keyword>
<comment type="caution">
    <text evidence="1">The sequence shown here is derived from an EMBL/GenBank/DDBJ whole genome shotgun (WGS) entry which is preliminary data.</text>
</comment>
<dbReference type="RefSeq" id="WP_212951566.1">
    <property type="nucleotide sequence ID" value="NZ_BORW01000024.1"/>
</dbReference>
<dbReference type="EMBL" id="BORW01000024">
    <property type="protein sequence ID" value="GIO68968.1"/>
    <property type="molecule type" value="Genomic_DNA"/>
</dbReference>
<gene>
    <name evidence="1" type="ORF">J21TS3_37890</name>
</gene>
<proteinExistence type="predicted"/>
<evidence type="ECO:0000313" key="2">
    <source>
        <dbReference type="Proteomes" id="UP000680638"/>
    </source>
</evidence>
<organism evidence="1 2">
    <name type="scientific">Paenibacillus cookii</name>
    <dbReference type="NCBI Taxonomy" id="157839"/>
    <lineage>
        <taxon>Bacteria</taxon>
        <taxon>Bacillati</taxon>
        <taxon>Bacillota</taxon>
        <taxon>Bacilli</taxon>
        <taxon>Bacillales</taxon>
        <taxon>Paenibacillaceae</taxon>
        <taxon>Paenibacillus</taxon>
    </lineage>
</organism>
<name>A0ABQ4M0P2_9BACL</name>